<sequence>MTTITNISQYFPSIAFPRIWLKHGRRSLLSSFKACTDMSFLHQIHAQIVTMGFPQDSLFITNLIRFCALYSSGNSDYALLLISYLQYPDLFALNIILRALSLSPFLHKTLVLYHYMIRNAILPDNYTYHFLFKECASFYGIKERKEIHGRLLKSGTEPNLVTLNSLMHLYVISGFINESHKVFEKLPERNVVVWSNLINEYAHSGRSQEAMWAHCLVVKLEIKVNVVLGTCLIVAYRKCGDLDTAVRAFNRMSARDSITWNALVAGMVENGGFLEALRLSEEMRRMGVNLEGPVFISAFKACAVLGDFEAAKRVHILLEKSRLGMSINMISSIVDMYMKFGEFETANQLFERMIHKDVVAWMSMITGYAQHGCSKEALIMFCRMLEGGVKPNEITLSSVLSACAQSKDLRTRTWIHHYIKKHQLEQSVMLSNAIVDMYAKCGRIEDVLQVFEEMLDKDLSSWNIIINGLARHGAITGALIHFESMVNEGIQPNPITLVGLVKEAEVFIEKMPIKANAVVWGALLAACRIHRHVEIAERTVKKLFELEFDTDGLYVLMSKIYAEADRWKEVKKVRRLMLDKGISKGPSCSWIEVDGMVHVFLAGDKSNRECDDVHKMLLVIHNQMKQGS</sequence>
<accession>A0ACC2MIM9</accession>
<organism evidence="1 2">
    <name type="scientific">Persea americana</name>
    <name type="common">Avocado</name>
    <dbReference type="NCBI Taxonomy" id="3435"/>
    <lineage>
        <taxon>Eukaryota</taxon>
        <taxon>Viridiplantae</taxon>
        <taxon>Streptophyta</taxon>
        <taxon>Embryophyta</taxon>
        <taxon>Tracheophyta</taxon>
        <taxon>Spermatophyta</taxon>
        <taxon>Magnoliopsida</taxon>
        <taxon>Magnoliidae</taxon>
        <taxon>Laurales</taxon>
        <taxon>Lauraceae</taxon>
        <taxon>Persea</taxon>
    </lineage>
</organism>
<dbReference type="Proteomes" id="UP001234297">
    <property type="component" value="Chromosome 2"/>
</dbReference>
<evidence type="ECO:0000313" key="1">
    <source>
        <dbReference type="EMBL" id="KAJ8645194.1"/>
    </source>
</evidence>
<gene>
    <name evidence="1" type="ORF">MRB53_006942</name>
</gene>
<reference evidence="1 2" key="1">
    <citation type="journal article" date="2022" name="Hortic Res">
        <title>A haplotype resolved chromosomal level avocado genome allows analysis of novel avocado genes.</title>
        <authorList>
            <person name="Nath O."/>
            <person name="Fletcher S.J."/>
            <person name="Hayward A."/>
            <person name="Shaw L.M."/>
            <person name="Masouleh A.K."/>
            <person name="Furtado A."/>
            <person name="Henry R.J."/>
            <person name="Mitter N."/>
        </authorList>
    </citation>
    <scope>NUCLEOTIDE SEQUENCE [LARGE SCALE GENOMIC DNA]</scope>
    <source>
        <strain evidence="2">cv. Hass</strain>
    </source>
</reference>
<keyword evidence="2" id="KW-1185">Reference proteome</keyword>
<protein>
    <submittedName>
        <fullName evidence="1">Uncharacterized protein</fullName>
    </submittedName>
</protein>
<name>A0ACC2MIM9_PERAE</name>
<proteinExistence type="predicted"/>
<comment type="caution">
    <text evidence="1">The sequence shown here is derived from an EMBL/GenBank/DDBJ whole genome shotgun (WGS) entry which is preliminary data.</text>
</comment>
<evidence type="ECO:0000313" key="2">
    <source>
        <dbReference type="Proteomes" id="UP001234297"/>
    </source>
</evidence>
<dbReference type="EMBL" id="CM056810">
    <property type="protein sequence ID" value="KAJ8645194.1"/>
    <property type="molecule type" value="Genomic_DNA"/>
</dbReference>